<feature type="transmembrane region" description="Helical" evidence="1">
    <location>
        <begin position="32"/>
        <end position="53"/>
    </location>
</feature>
<name>A0A1G7GAD2_9GAMM</name>
<keyword evidence="1" id="KW-0472">Membrane</keyword>
<keyword evidence="1" id="KW-0812">Transmembrane</keyword>
<dbReference type="EMBL" id="FNBM01000001">
    <property type="protein sequence ID" value="SDE85108.1"/>
    <property type="molecule type" value="Genomic_DNA"/>
</dbReference>
<accession>A0A1G7GAD2</accession>
<evidence type="ECO:0000256" key="1">
    <source>
        <dbReference type="SAM" id="Phobius"/>
    </source>
</evidence>
<dbReference type="Proteomes" id="UP000243378">
    <property type="component" value="Unassembled WGS sequence"/>
</dbReference>
<dbReference type="Pfam" id="PF13559">
    <property type="entry name" value="DUF4129"/>
    <property type="match status" value="1"/>
</dbReference>
<protein>
    <recommendedName>
        <fullName evidence="2">Protein-glutamine gamma-glutamyltransferase-like C-terminal domain-containing protein</fullName>
    </recommendedName>
</protein>
<dbReference type="STRING" id="640205.SAMN05216381_0101"/>
<dbReference type="OrthoDB" id="183980at2"/>
<feature type="domain" description="Protein-glutamine gamma-glutamyltransferase-like C-terminal" evidence="2">
    <location>
        <begin position="446"/>
        <end position="517"/>
    </location>
</feature>
<feature type="transmembrane region" description="Helical" evidence="1">
    <location>
        <begin position="249"/>
        <end position="267"/>
    </location>
</feature>
<evidence type="ECO:0000313" key="3">
    <source>
        <dbReference type="EMBL" id="SDE85108.1"/>
    </source>
</evidence>
<organism evidence="3 4">
    <name type="scientific">Phytopseudomonas seleniipraecipitans</name>
    <dbReference type="NCBI Taxonomy" id="640205"/>
    <lineage>
        <taxon>Bacteria</taxon>
        <taxon>Pseudomonadati</taxon>
        <taxon>Pseudomonadota</taxon>
        <taxon>Gammaproteobacteria</taxon>
        <taxon>Pseudomonadales</taxon>
        <taxon>Pseudomonadaceae</taxon>
        <taxon>Phytopseudomonas</taxon>
    </lineage>
</organism>
<sequence>MRLTDASVAIRPRTPWEAIDLGVLMAARHRGLLMASWAAVTLPVFALLSALLWQYPSWAMFVFWWLKPAYERLPLYVLSRSLFGDTPTVKQALRAFPGLLKPQLLASLTWRRFSPTRSFDLPVLQLEGLKGQARTQRLNVLAQRDAGAATWLTLIGVNLEIALWIGLGSLVYLFLPAQMELDWDWQSLINGDTSEWLWLEHLSNLFYVLLLIFWEPIYVACGFTLYLNRRTALEGWDIELTFRRLRQRLTGVAYALLLGFGMLLLHAPTPALADTDTSHSCPLPNNDPHGPEAARLLAQPLTSEASRTSVLAILDEPPFENRETVTRWRFADDTEQAQSESSADRTKAVEALLEMIENWSALKGLALFFEALLWALVIGIIALVIWRYREWLSTFAGRVRLRKPTHHELPSQLFGLEVLPQSLPDDVASTAERLWLDDPRAALGLLYRALLSRLIHDHKLPLKSSHTEAEVLPLVDGLDDPELSNFSQTLTRHWQNLAYGHRLPPAELRTLLCDDWRRLIEHGGQP</sequence>
<feature type="transmembrane region" description="Helical" evidence="1">
    <location>
        <begin position="205"/>
        <end position="228"/>
    </location>
</feature>
<evidence type="ECO:0000259" key="2">
    <source>
        <dbReference type="Pfam" id="PF13559"/>
    </source>
</evidence>
<reference evidence="3 4" key="1">
    <citation type="submission" date="2016-10" db="EMBL/GenBank/DDBJ databases">
        <authorList>
            <person name="de Groot N.N."/>
        </authorList>
    </citation>
    <scope>NUCLEOTIDE SEQUENCE [LARGE SCALE GENOMIC DNA]</scope>
    <source>
        <strain evidence="3 4">LMG 25475</strain>
    </source>
</reference>
<proteinExistence type="predicted"/>
<feature type="transmembrane region" description="Helical" evidence="1">
    <location>
        <begin position="365"/>
        <end position="386"/>
    </location>
</feature>
<dbReference type="RefSeq" id="WP_092363453.1">
    <property type="nucleotide sequence ID" value="NZ_FNBM01000001.1"/>
</dbReference>
<dbReference type="AlphaFoldDB" id="A0A1G7GAD2"/>
<feature type="transmembrane region" description="Helical" evidence="1">
    <location>
        <begin position="151"/>
        <end position="175"/>
    </location>
</feature>
<dbReference type="InterPro" id="IPR025403">
    <property type="entry name" value="TgpA-like_C"/>
</dbReference>
<gene>
    <name evidence="3" type="ORF">SAMN05216381_0101</name>
</gene>
<evidence type="ECO:0000313" key="4">
    <source>
        <dbReference type="Proteomes" id="UP000243378"/>
    </source>
</evidence>
<keyword evidence="1" id="KW-1133">Transmembrane helix</keyword>